<dbReference type="Proteomes" id="UP000231263">
    <property type="component" value="Unassembled WGS sequence"/>
</dbReference>
<dbReference type="InterPro" id="IPR004437">
    <property type="entry name" value="ParB/RepB/Spo0J"/>
</dbReference>
<gene>
    <name evidence="5" type="ORF">CO173_01110</name>
</gene>
<dbReference type="Gene3D" id="3.90.1530.30">
    <property type="match status" value="1"/>
</dbReference>
<sequence>MTKPQGGLGRGLGALIPQKIAPEPNTEADVIVKSSGITEIDPALIVANPHQPRSYFSPSSLEDLLGSIKEHGIMQPLTVTEVGDGRYELIAGERRLRASKMLGLSAVPVIVRTATDQQKLELALIENIQRQDLNTVEEARAYKSLADLFSLTQQEVAERVGKSRSAVANTIRLLELDDEMLDALQKEDISKSQAKTLLGEDNLRKRHELFNQMLSGELTVKEAEERVRSTSKRAKASNEKDPNILALEDELRSSLGTKVKIDMSGGNGKISVYFYSRDELKEIIKKLT</sequence>
<dbReference type="GO" id="GO:0007059">
    <property type="term" value="P:chromosome segregation"/>
    <property type="evidence" value="ECO:0007669"/>
    <property type="project" value="UniProtKB-KW"/>
</dbReference>
<dbReference type="InterPro" id="IPR050336">
    <property type="entry name" value="Chromosome_partition/occlusion"/>
</dbReference>
<dbReference type="InterPro" id="IPR057240">
    <property type="entry name" value="ParB_dimer_C"/>
</dbReference>
<feature type="domain" description="ParB-like N-terminal" evidence="4">
    <location>
        <begin position="38"/>
        <end position="128"/>
    </location>
</feature>
<dbReference type="PANTHER" id="PTHR33375">
    <property type="entry name" value="CHROMOSOME-PARTITIONING PROTEIN PARB-RELATED"/>
    <property type="match status" value="1"/>
</dbReference>
<dbReference type="PANTHER" id="PTHR33375:SF1">
    <property type="entry name" value="CHROMOSOME-PARTITIONING PROTEIN PARB-RELATED"/>
    <property type="match status" value="1"/>
</dbReference>
<keyword evidence="3" id="KW-0238">DNA-binding</keyword>
<accession>A0A2M7XG06</accession>
<evidence type="ECO:0000313" key="5">
    <source>
        <dbReference type="EMBL" id="PJA46807.1"/>
    </source>
</evidence>
<dbReference type="CDD" id="cd16393">
    <property type="entry name" value="SPO0J_N"/>
    <property type="match status" value="1"/>
</dbReference>
<dbReference type="GO" id="GO:0005694">
    <property type="term" value="C:chromosome"/>
    <property type="evidence" value="ECO:0007669"/>
    <property type="project" value="TreeGrafter"/>
</dbReference>
<evidence type="ECO:0000256" key="1">
    <source>
        <dbReference type="ARBA" id="ARBA00006295"/>
    </source>
</evidence>
<dbReference type="SMART" id="SM00470">
    <property type="entry name" value="ParB"/>
    <property type="match status" value="1"/>
</dbReference>
<evidence type="ECO:0000313" key="6">
    <source>
        <dbReference type="Proteomes" id="UP000231263"/>
    </source>
</evidence>
<name>A0A2M7XG06_9BACT</name>
<comment type="similarity">
    <text evidence="1">Belongs to the ParB family.</text>
</comment>
<dbReference type="NCBIfam" id="TIGR00180">
    <property type="entry name" value="parB_part"/>
    <property type="match status" value="1"/>
</dbReference>
<evidence type="ECO:0000256" key="3">
    <source>
        <dbReference type="ARBA" id="ARBA00023125"/>
    </source>
</evidence>
<dbReference type="SUPFAM" id="SSF110849">
    <property type="entry name" value="ParB/Sulfiredoxin"/>
    <property type="match status" value="1"/>
</dbReference>
<dbReference type="InterPro" id="IPR036086">
    <property type="entry name" value="ParB/Sulfiredoxin_sf"/>
</dbReference>
<proteinExistence type="inferred from homology"/>
<protein>
    <recommendedName>
        <fullName evidence="4">ParB-like N-terminal domain-containing protein</fullName>
    </recommendedName>
</protein>
<keyword evidence="2" id="KW-0159">Chromosome partition</keyword>
<dbReference type="Gene3D" id="1.10.10.2830">
    <property type="match status" value="1"/>
</dbReference>
<dbReference type="EMBL" id="PFWT01000007">
    <property type="protein sequence ID" value="PJA46807.1"/>
    <property type="molecule type" value="Genomic_DNA"/>
</dbReference>
<dbReference type="InterPro" id="IPR041468">
    <property type="entry name" value="HTH_ParB/Spo0J"/>
</dbReference>
<dbReference type="InterPro" id="IPR003115">
    <property type="entry name" value="ParB_N"/>
</dbReference>
<dbReference type="GO" id="GO:0003677">
    <property type="term" value="F:DNA binding"/>
    <property type="evidence" value="ECO:0007669"/>
    <property type="project" value="UniProtKB-KW"/>
</dbReference>
<dbReference type="Pfam" id="PF17762">
    <property type="entry name" value="HTH_ParB"/>
    <property type="match status" value="1"/>
</dbReference>
<organism evidence="5 6">
    <name type="scientific">Candidatus Uhrbacteria bacterium CG_4_9_14_3_um_filter_41_35</name>
    <dbReference type="NCBI Taxonomy" id="1975034"/>
    <lineage>
        <taxon>Bacteria</taxon>
        <taxon>Candidatus Uhriibacteriota</taxon>
    </lineage>
</organism>
<dbReference type="Pfam" id="PF02195">
    <property type="entry name" value="ParB_N"/>
    <property type="match status" value="1"/>
</dbReference>
<evidence type="ECO:0000256" key="2">
    <source>
        <dbReference type="ARBA" id="ARBA00022829"/>
    </source>
</evidence>
<reference evidence="6" key="1">
    <citation type="submission" date="2017-09" db="EMBL/GenBank/DDBJ databases">
        <title>Depth-based differentiation of microbial function through sediment-hosted aquifers and enrichment of novel symbionts in the deep terrestrial subsurface.</title>
        <authorList>
            <person name="Probst A.J."/>
            <person name="Ladd B."/>
            <person name="Jarett J.K."/>
            <person name="Geller-Mcgrath D.E."/>
            <person name="Sieber C.M.K."/>
            <person name="Emerson J.B."/>
            <person name="Anantharaman K."/>
            <person name="Thomas B.C."/>
            <person name="Malmstrom R."/>
            <person name="Stieglmeier M."/>
            <person name="Klingl A."/>
            <person name="Woyke T."/>
            <person name="Ryan C.M."/>
            <person name="Banfield J.F."/>
        </authorList>
    </citation>
    <scope>NUCLEOTIDE SEQUENCE [LARGE SCALE GENOMIC DNA]</scope>
</reference>
<dbReference type="FunFam" id="1.10.10.2830:FF:000001">
    <property type="entry name" value="Chromosome partitioning protein ParB"/>
    <property type="match status" value="1"/>
</dbReference>
<comment type="caution">
    <text evidence="5">The sequence shown here is derived from an EMBL/GenBank/DDBJ whole genome shotgun (WGS) entry which is preliminary data.</text>
</comment>
<dbReference type="Pfam" id="PF23552">
    <property type="entry name" value="ParB_C"/>
    <property type="match status" value="1"/>
</dbReference>
<dbReference type="FunFam" id="3.90.1530.30:FF:000001">
    <property type="entry name" value="Chromosome partitioning protein ParB"/>
    <property type="match status" value="1"/>
</dbReference>
<dbReference type="AlphaFoldDB" id="A0A2M7XG06"/>
<evidence type="ECO:0000259" key="4">
    <source>
        <dbReference type="SMART" id="SM00470"/>
    </source>
</evidence>